<evidence type="ECO:0000256" key="9">
    <source>
        <dbReference type="ARBA" id="ARBA00023319"/>
    </source>
</evidence>
<dbReference type="PROSITE" id="PS00135">
    <property type="entry name" value="TRYPSIN_SER"/>
    <property type="match status" value="1"/>
</dbReference>
<feature type="domain" description="Ig-like" evidence="15">
    <location>
        <begin position="14"/>
        <end position="100"/>
    </location>
</feature>
<dbReference type="Pfam" id="PF00041">
    <property type="entry name" value="fn3"/>
    <property type="match status" value="3"/>
</dbReference>
<evidence type="ECO:0000256" key="1">
    <source>
        <dbReference type="ARBA" id="ARBA00004479"/>
    </source>
</evidence>
<dbReference type="PANTHER" id="PTHR44170:SF6">
    <property type="entry name" value="CONTACTIN"/>
    <property type="match status" value="1"/>
</dbReference>
<evidence type="ECO:0000259" key="15">
    <source>
        <dbReference type="PROSITE" id="PS50835"/>
    </source>
</evidence>
<evidence type="ECO:0000313" key="18">
    <source>
        <dbReference type="Proteomes" id="UP001142055"/>
    </source>
</evidence>
<dbReference type="GO" id="GO:0016020">
    <property type="term" value="C:membrane"/>
    <property type="evidence" value="ECO:0007669"/>
    <property type="project" value="UniProtKB-SubCell"/>
</dbReference>
<dbReference type="InterPro" id="IPR013783">
    <property type="entry name" value="Ig-like_fold"/>
</dbReference>
<comment type="subcellular location">
    <subcellularLocation>
        <location evidence="1">Membrane</location>
        <topology evidence="1">Single-pass type I membrane protein</topology>
    </subcellularLocation>
</comment>
<evidence type="ECO:0000313" key="17">
    <source>
        <dbReference type="EMBL" id="KAJ6223583.1"/>
    </source>
</evidence>
<evidence type="ECO:0000256" key="11">
    <source>
        <dbReference type="RuleBase" id="RU363034"/>
    </source>
</evidence>
<dbReference type="SMART" id="SM00409">
    <property type="entry name" value="IG"/>
    <property type="match status" value="9"/>
</dbReference>
<dbReference type="InterPro" id="IPR018114">
    <property type="entry name" value="TRYPSIN_HIS"/>
</dbReference>
<evidence type="ECO:0000256" key="3">
    <source>
        <dbReference type="ARBA" id="ARBA00022729"/>
    </source>
</evidence>
<evidence type="ECO:0000256" key="2">
    <source>
        <dbReference type="ARBA" id="ARBA00022692"/>
    </source>
</evidence>
<dbReference type="InterPro" id="IPR001314">
    <property type="entry name" value="Peptidase_S1A"/>
</dbReference>
<dbReference type="CDD" id="cd00190">
    <property type="entry name" value="Tryp_SPc"/>
    <property type="match status" value="1"/>
</dbReference>
<evidence type="ECO:0000259" key="14">
    <source>
        <dbReference type="PROSITE" id="PS50240"/>
    </source>
</evidence>
<keyword evidence="8" id="KW-1015">Disulfide bond</keyword>
<feature type="compositionally biased region" description="Polar residues" evidence="12">
    <location>
        <begin position="1486"/>
        <end position="1524"/>
    </location>
</feature>
<sequence>MSDRIGSYFTQEPPHSVTFSNNTGTVIYCAANGNPTPKISWEMKNDQVITELTGLRHIRHDDALVFEPFNAEQYQPDLHSTIYRCSAANSVGIIKSRFVHVHAVVEQRFAVEVYDEFVTAGNAAILRCHMPPFVRDLLDIVAWIEGSSNYIFPSSQTKTDNKYRVLTTGELYIQNVDPNDGMKSFRCQVKHRITNEKILSINSGRLFVSEAYTKQAPRIVDSKTGVIAEEGKSVEIGCLAQGNPPPTYTWFRNTEILINHKMDSIHNYLMPRIHIMPNSIYIENVSTRDAGIYRCIANNSLGSEIVETQLIVRSPLNVQIGLPMVRVDLGHSLTLNCTVSGGPVKSIEWLHNGRPISAISSGGNIIGGNGGSAGSGGSSLRVRLLSREVLHIGKVTRTDRGMYQCVAFNDYDSASAQVQLELGGERSDGDDSTWPRSVVRRPERDSVFIVNMKRSQLMLLSYSSLDDAPQLLSVFTEQTLQPGQPLTLKCIASGNPIPQVVWHIYDNLPIPDHIARYRIGDYVTRDSLLVSYVNISSVLPEDGGLYTCSATNDVATVSHSARINVFGKPSLRRMSNMTSVAGESIFISCPVGGYPIDVIIWERDGVRLPYNHRQKVFPNGTLTVNELERVTDEGLYTCIARTQDDPRSSAKTSFSLKVLVRPVIEPFKFPKSLHQSQRYNLLCTVVKGDPPVKIEWYKDGRKLITGMLGKTNIIHVTEYSVTLAFESVQPEHRGNYTCVASNSAGSSSHSASMIIHVPPRWRIEPIDATVVKGKNSVIDCDTDAYPLPTITWSRADGSNRELPSDFKPVNSNGHLRPYENGSLAIHNAHKSDTGYYMCAASNGIGPGISKVIKITVNVAAHFETKFRTETVHRGLEARIKCSAVGDKPITISWFKDKTPFVANDDSRFDMMETIMTEGIKSELLIRNSDRRDGGLYTCLTSNSFGRDDTNIQLIVQEPPDAPTDIKVNERDGRTLRLVWSTPYSGNSPLTHYVVQHKLENEKWSSHYANISVLASENSISISGLQPVTAYQVRMFAVNNLGRSESSDILTVQTSEETPGGPPLHIKAMPLSSTSIKINWKPPRKELQYGIIRGYYIGYRIIHSTSISDSSNSADNFVFKTIETKGKDLIEECTITDLKRASRYEVIVQVFNSKGAGPTSEPIYVKTLEYDPPSAPQLQVSEVTISYVRLSWAIMADQIISGYILHYKRESADWEELRLADVPSFMHENLRCGTRYQYYLVGFNSAGKGDPSQVVSARTDGTSPVAPDKNSLLSVNATSATIYLDSFHDDDAPVILMGSRATSSSVPFYADILVVVPSVISFVVVVVLLSLVYIIFTRKPRQPNDIYGNFDGDHKLHGEANESVIMGDLDMNHNNGKKGLNLENKFQQSNHHNGTIGQIHSSPNVVHFQTPYAMTNITETEERLQMNEIHGSPLKSYNLNHDGIYATVKRTPRAPRSDVHIYQYPLYYTPSSYSRPQQQQQDILNLDSDSFDSSGPNSTHSNSGANSTTTGIGANTSTWRPTNSRGGEATMGVYETEMTRLNKTIPVDAFYVVLTLINVRSTIGNETTDQCGIRPARFVNFPSINRIVGGQRSLPGSWPWTVTILNKEIGVQRMCGATLIHPNWILTAGHCIIKIFKQSLWYAELNTYETDKMELYSTTKDIVKLNSSVQLDHVNHTINTACLPDLKMMNHLEIKKCYTIGWGREGKDSDTPNYLKEVRLPLVDPAKCFKNHKFLLDSNTQICAGGFPHGGQGTCFGDSGGPLHCFAQNRWYLIGVTSYGKACALPEIADVFTKVASYRDWIRQTINDNE</sequence>
<keyword evidence="3" id="KW-0732">Signal</keyword>
<dbReference type="Pfam" id="PF07679">
    <property type="entry name" value="I-set"/>
    <property type="match status" value="2"/>
</dbReference>
<dbReference type="FunFam" id="2.60.40.10:FF:000017">
    <property type="entry name" value="Down syndrome cell adhesion molecule b"/>
    <property type="match status" value="2"/>
</dbReference>
<dbReference type="CDD" id="cd00063">
    <property type="entry name" value="FN3"/>
    <property type="match status" value="3"/>
</dbReference>
<dbReference type="FunFam" id="2.60.40.10:FF:000333">
    <property type="entry name" value="Down syndrome cell adhesion molecule"/>
    <property type="match status" value="1"/>
</dbReference>
<dbReference type="GO" id="GO:0030154">
    <property type="term" value="P:cell differentiation"/>
    <property type="evidence" value="ECO:0007669"/>
    <property type="project" value="UniProtKB-ARBA"/>
</dbReference>
<dbReference type="Gene3D" id="2.60.40.10">
    <property type="entry name" value="Immunoglobulins"/>
    <property type="match status" value="12"/>
</dbReference>
<dbReference type="InterPro" id="IPR001254">
    <property type="entry name" value="Trypsin_dom"/>
</dbReference>
<dbReference type="GO" id="GO:0004252">
    <property type="term" value="F:serine-type endopeptidase activity"/>
    <property type="evidence" value="ECO:0007669"/>
    <property type="project" value="InterPro"/>
</dbReference>
<evidence type="ECO:0000256" key="6">
    <source>
        <dbReference type="ARBA" id="ARBA00022989"/>
    </source>
</evidence>
<keyword evidence="11" id="KW-0378">Hydrolase</keyword>
<dbReference type="GO" id="GO:0098609">
    <property type="term" value="P:cell-cell adhesion"/>
    <property type="evidence" value="ECO:0007669"/>
    <property type="project" value="TreeGrafter"/>
</dbReference>
<keyword evidence="18" id="KW-1185">Reference proteome</keyword>
<reference evidence="17" key="1">
    <citation type="submission" date="2022-12" db="EMBL/GenBank/DDBJ databases">
        <title>Genome assemblies of Blomia tropicalis.</title>
        <authorList>
            <person name="Cui Y."/>
        </authorList>
    </citation>
    <scope>NUCLEOTIDE SEQUENCE</scope>
    <source>
        <tissue evidence="17">Adult mites</tissue>
    </source>
</reference>
<dbReference type="InterPro" id="IPR043504">
    <property type="entry name" value="Peptidase_S1_PA_chymotrypsin"/>
</dbReference>
<evidence type="ECO:0000256" key="13">
    <source>
        <dbReference type="SAM" id="Phobius"/>
    </source>
</evidence>
<feature type="domain" description="Fibronectin type-III" evidence="16">
    <location>
        <begin position="1061"/>
        <end position="1169"/>
    </location>
</feature>
<organism evidence="17 18">
    <name type="scientific">Blomia tropicalis</name>
    <name type="common">Mite</name>
    <dbReference type="NCBI Taxonomy" id="40697"/>
    <lineage>
        <taxon>Eukaryota</taxon>
        <taxon>Metazoa</taxon>
        <taxon>Ecdysozoa</taxon>
        <taxon>Arthropoda</taxon>
        <taxon>Chelicerata</taxon>
        <taxon>Arachnida</taxon>
        <taxon>Acari</taxon>
        <taxon>Acariformes</taxon>
        <taxon>Sarcoptiformes</taxon>
        <taxon>Astigmata</taxon>
        <taxon>Glycyphagoidea</taxon>
        <taxon>Echimyopodidae</taxon>
        <taxon>Blomia</taxon>
    </lineage>
</organism>
<keyword evidence="11" id="KW-0645">Protease</keyword>
<dbReference type="EMBL" id="JAPWDV010000001">
    <property type="protein sequence ID" value="KAJ6223583.1"/>
    <property type="molecule type" value="Genomic_DNA"/>
</dbReference>
<dbReference type="InterPro" id="IPR007110">
    <property type="entry name" value="Ig-like_dom"/>
</dbReference>
<evidence type="ECO:0000256" key="8">
    <source>
        <dbReference type="ARBA" id="ARBA00023157"/>
    </source>
</evidence>
<dbReference type="InterPro" id="IPR003598">
    <property type="entry name" value="Ig_sub2"/>
</dbReference>
<feature type="domain" description="Ig-like" evidence="15">
    <location>
        <begin position="469"/>
        <end position="564"/>
    </location>
</feature>
<dbReference type="InterPro" id="IPR036179">
    <property type="entry name" value="Ig-like_dom_sf"/>
</dbReference>
<feature type="domain" description="Ig-like" evidence="15">
    <location>
        <begin position="569"/>
        <end position="655"/>
    </location>
</feature>
<dbReference type="Pfam" id="PF00089">
    <property type="entry name" value="Trypsin"/>
    <property type="match status" value="1"/>
</dbReference>
<dbReference type="CDD" id="cd20956">
    <property type="entry name" value="IgI_4_Dscam"/>
    <property type="match status" value="1"/>
</dbReference>
<dbReference type="InterPro" id="IPR009003">
    <property type="entry name" value="Peptidase_S1_PA"/>
</dbReference>
<dbReference type="FunFam" id="2.60.40.10:FF:000719">
    <property type="entry name" value="nephrin isoform X1"/>
    <property type="match status" value="1"/>
</dbReference>
<dbReference type="Pfam" id="PF13927">
    <property type="entry name" value="Ig_3"/>
    <property type="match status" value="5"/>
</dbReference>
<dbReference type="SUPFAM" id="SSF49265">
    <property type="entry name" value="Fibronectin type III"/>
    <property type="match status" value="2"/>
</dbReference>
<dbReference type="InterPro" id="IPR003599">
    <property type="entry name" value="Ig_sub"/>
</dbReference>
<evidence type="ECO:0000256" key="7">
    <source>
        <dbReference type="ARBA" id="ARBA00023136"/>
    </source>
</evidence>
<keyword evidence="11" id="KW-0720">Serine protease</keyword>
<keyword evidence="7 13" id="KW-0472">Membrane</keyword>
<evidence type="ECO:0008006" key="19">
    <source>
        <dbReference type="Google" id="ProtNLM"/>
    </source>
</evidence>
<dbReference type="SMART" id="SM00408">
    <property type="entry name" value="IGc2"/>
    <property type="match status" value="8"/>
</dbReference>
<evidence type="ECO:0000259" key="16">
    <source>
        <dbReference type="PROSITE" id="PS50853"/>
    </source>
</evidence>
<dbReference type="PROSITE" id="PS00134">
    <property type="entry name" value="TRYPSIN_HIS"/>
    <property type="match status" value="1"/>
</dbReference>
<feature type="domain" description="Fibronectin type-III" evidence="16">
    <location>
        <begin position="1171"/>
        <end position="1261"/>
    </location>
</feature>
<feature type="domain" description="Ig-like" evidence="15">
    <location>
        <begin position="759"/>
        <end position="855"/>
    </location>
</feature>
<dbReference type="InterPro" id="IPR036116">
    <property type="entry name" value="FN3_sf"/>
</dbReference>
<dbReference type="SMART" id="SM00020">
    <property type="entry name" value="Tryp_SPc"/>
    <property type="match status" value="1"/>
</dbReference>
<dbReference type="PANTHER" id="PTHR44170">
    <property type="entry name" value="PROTEIN SIDEKICK"/>
    <property type="match status" value="1"/>
</dbReference>
<gene>
    <name evidence="17" type="ORF">RDWZM_002128</name>
</gene>
<protein>
    <recommendedName>
        <fullName evidence="19">Down syndrome cell adhesion molecule-like protein Dscam2</fullName>
    </recommendedName>
</protein>
<dbReference type="SMART" id="SM00060">
    <property type="entry name" value="FN3"/>
    <property type="match status" value="3"/>
</dbReference>
<keyword evidence="6 13" id="KW-1133">Transmembrane helix</keyword>
<feature type="domain" description="Ig-like" evidence="15">
    <location>
        <begin position="315"/>
        <end position="421"/>
    </location>
</feature>
<feature type="domain" description="Ig-like" evidence="15">
    <location>
        <begin position="860"/>
        <end position="952"/>
    </location>
</feature>
<dbReference type="PRINTS" id="PR00722">
    <property type="entry name" value="CHYMOTRYPSIN"/>
</dbReference>
<dbReference type="OMA" id="SHWKMAT"/>
<dbReference type="PROSITE" id="PS50835">
    <property type="entry name" value="IG_LIKE"/>
    <property type="match status" value="8"/>
</dbReference>
<dbReference type="GO" id="GO:0009653">
    <property type="term" value="P:anatomical structure morphogenesis"/>
    <property type="evidence" value="ECO:0007669"/>
    <property type="project" value="UniProtKB-ARBA"/>
</dbReference>
<keyword evidence="4" id="KW-0677">Repeat</keyword>
<dbReference type="SUPFAM" id="SSF48726">
    <property type="entry name" value="Immunoglobulin"/>
    <property type="match status" value="8"/>
</dbReference>
<dbReference type="FunFam" id="2.60.40.10:FF:000028">
    <property type="entry name" value="Neuronal cell adhesion molecule"/>
    <property type="match status" value="1"/>
</dbReference>
<dbReference type="InterPro" id="IPR003961">
    <property type="entry name" value="FN3_dom"/>
</dbReference>
<dbReference type="GO" id="GO:0006508">
    <property type="term" value="P:proteolysis"/>
    <property type="evidence" value="ECO:0007669"/>
    <property type="project" value="UniProtKB-KW"/>
</dbReference>
<dbReference type="Gene3D" id="2.40.10.10">
    <property type="entry name" value="Trypsin-like serine proteases"/>
    <property type="match status" value="1"/>
</dbReference>
<feature type="transmembrane region" description="Helical" evidence="13">
    <location>
        <begin position="1311"/>
        <end position="1335"/>
    </location>
</feature>
<feature type="domain" description="Ig-like" evidence="15">
    <location>
        <begin position="662"/>
        <end position="754"/>
    </location>
</feature>
<dbReference type="PROSITE" id="PS50240">
    <property type="entry name" value="TRYPSIN_DOM"/>
    <property type="match status" value="1"/>
</dbReference>
<accession>A0A9Q0RPM3</accession>
<evidence type="ECO:0000256" key="12">
    <source>
        <dbReference type="SAM" id="MobiDB-lite"/>
    </source>
</evidence>
<evidence type="ECO:0000256" key="5">
    <source>
        <dbReference type="ARBA" id="ARBA00022889"/>
    </source>
</evidence>
<proteinExistence type="inferred from homology"/>
<feature type="domain" description="Fibronectin type-III" evidence="16">
    <location>
        <begin position="961"/>
        <end position="1056"/>
    </location>
</feature>
<feature type="region of interest" description="Disordered" evidence="12">
    <location>
        <begin position="1485"/>
        <end position="1527"/>
    </location>
</feature>
<keyword evidence="9" id="KW-0393">Immunoglobulin domain</keyword>
<comment type="caution">
    <text evidence="17">The sequence shown here is derived from an EMBL/GenBank/DDBJ whole genome shotgun (WGS) entry which is preliminary data.</text>
</comment>
<name>A0A9Q0RPM3_BLOTA</name>
<evidence type="ECO:0000256" key="10">
    <source>
        <dbReference type="ARBA" id="ARBA00024195"/>
    </source>
</evidence>
<evidence type="ECO:0000256" key="4">
    <source>
        <dbReference type="ARBA" id="ARBA00022737"/>
    </source>
</evidence>
<dbReference type="InterPro" id="IPR033116">
    <property type="entry name" value="TRYPSIN_SER"/>
</dbReference>
<dbReference type="InterPro" id="IPR013098">
    <property type="entry name" value="Ig_I-set"/>
</dbReference>
<feature type="domain" description="Ig-like" evidence="15">
    <location>
        <begin position="217"/>
        <end position="311"/>
    </location>
</feature>
<dbReference type="SUPFAM" id="SSF50494">
    <property type="entry name" value="Trypsin-like serine proteases"/>
    <property type="match status" value="1"/>
</dbReference>
<dbReference type="FunFam" id="2.60.40.10:FF:000104">
    <property type="entry name" value="Down syndrome cell adhesion molecule b"/>
    <property type="match status" value="1"/>
</dbReference>
<dbReference type="Proteomes" id="UP001142055">
    <property type="component" value="Chromosome 1"/>
</dbReference>
<keyword evidence="2 13" id="KW-0812">Transmembrane</keyword>
<feature type="domain" description="Peptidase S1" evidence="14">
    <location>
        <begin position="1586"/>
        <end position="1806"/>
    </location>
</feature>
<comment type="similarity">
    <text evidence="10">Belongs to the peptidase S1 family. CLIP subfamily.</text>
</comment>
<dbReference type="FunFam" id="2.40.10.10:FF:000002">
    <property type="entry name" value="Transmembrane protease serine"/>
    <property type="match status" value="1"/>
</dbReference>
<keyword evidence="5" id="KW-0130">Cell adhesion</keyword>
<dbReference type="PROSITE" id="PS50853">
    <property type="entry name" value="FN3"/>
    <property type="match status" value="3"/>
</dbReference>